<organism evidence="1 2">
    <name type="scientific">Paenibacillus vini</name>
    <dbReference type="NCBI Taxonomy" id="1476024"/>
    <lineage>
        <taxon>Bacteria</taxon>
        <taxon>Bacillati</taxon>
        <taxon>Bacillota</taxon>
        <taxon>Bacilli</taxon>
        <taxon>Bacillales</taxon>
        <taxon>Paenibacillaceae</taxon>
        <taxon>Paenibacillus</taxon>
    </lineage>
</organism>
<keyword evidence="2" id="KW-1185">Reference proteome</keyword>
<reference evidence="1 2" key="1">
    <citation type="submission" date="2021-03" db="EMBL/GenBank/DDBJ databases">
        <title>Antimicrobial resistance genes in bacteria isolated from Japanese honey, and their potential for conferring macrolide and lincosamide resistance in the American foulbrood pathogen Paenibacillus larvae.</title>
        <authorList>
            <person name="Okamoto M."/>
            <person name="Kumagai M."/>
            <person name="Kanamori H."/>
            <person name="Takamatsu D."/>
        </authorList>
    </citation>
    <scope>NUCLEOTIDE SEQUENCE [LARGE SCALE GENOMIC DNA]</scope>
    <source>
        <strain evidence="1 2">J42TS3</strain>
    </source>
</reference>
<proteinExistence type="predicted"/>
<evidence type="ECO:0000313" key="2">
    <source>
        <dbReference type="Proteomes" id="UP000679992"/>
    </source>
</evidence>
<sequence>MNIKRIVIVGTMACVITVIPGISGHTSSKAYAAAFPAMLSHLDKSRETGKDRFIESLGLTNERVLYDSLLEGQSLADIAESNEKEIDTVIQLQTEQLQQQLTQRFASGQLSETAYRLQMEETPEIIKESVYQSYRILG</sequence>
<protein>
    <submittedName>
        <fullName evidence="1">Uncharacterized protein</fullName>
    </submittedName>
</protein>
<dbReference type="Proteomes" id="UP000679992">
    <property type="component" value="Unassembled WGS sequence"/>
</dbReference>
<gene>
    <name evidence="1" type="ORF">J42TS3_17280</name>
</gene>
<comment type="caution">
    <text evidence="1">The sequence shown here is derived from an EMBL/GenBank/DDBJ whole genome shotgun (WGS) entry which is preliminary data.</text>
</comment>
<dbReference type="EMBL" id="BOSL01000004">
    <property type="protein sequence ID" value="GIP52693.1"/>
    <property type="molecule type" value="Genomic_DNA"/>
</dbReference>
<name>A0ABQ4M9M7_9BACL</name>
<evidence type="ECO:0000313" key="1">
    <source>
        <dbReference type="EMBL" id="GIP52693.1"/>
    </source>
</evidence>
<dbReference type="RefSeq" id="WP_211022340.1">
    <property type="nucleotide sequence ID" value="NZ_BOSL01000004.1"/>
</dbReference>
<accession>A0ABQ4M9M7</accession>